<feature type="region of interest" description="Disordered" evidence="1">
    <location>
        <begin position="28"/>
        <end position="75"/>
    </location>
</feature>
<feature type="region of interest" description="Disordered" evidence="1">
    <location>
        <begin position="87"/>
        <end position="136"/>
    </location>
</feature>
<feature type="region of interest" description="Disordered" evidence="1">
    <location>
        <begin position="180"/>
        <end position="220"/>
    </location>
</feature>
<dbReference type="AlphaFoldDB" id="A0A388K1K3"/>
<feature type="compositionally biased region" description="Gly residues" evidence="1">
    <location>
        <begin position="206"/>
        <end position="217"/>
    </location>
</feature>
<comment type="caution">
    <text evidence="2">The sequence shown here is derived from an EMBL/GenBank/DDBJ whole genome shotgun (WGS) entry which is preliminary data.</text>
</comment>
<dbReference type="Gramene" id="GBG63930">
    <property type="protein sequence ID" value="GBG63930"/>
    <property type="gene ID" value="CBR_g39934"/>
</dbReference>
<feature type="compositionally biased region" description="Low complexity" evidence="1">
    <location>
        <begin position="90"/>
        <end position="104"/>
    </location>
</feature>
<protein>
    <submittedName>
        <fullName evidence="2">Uncharacterized protein</fullName>
    </submittedName>
</protein>
<name>A0A388K1K3_CHABU</name>
<dbReference type="Proteomes" id="UP000265515">
    <property type="component" value="Unassembled WGS sequence"/>
</dbReference>
<feature type="compositionally biased region" description="Basic and acidic residues" evidence="1">
    <location>
        <begin position="274"/>
        <end position="298"/>
    </location>
</feature>
<proteinExistence type="predicted"/>
<dbReference type="EMBL" id="BFEA01000044">
    <property type="protein sequence ID" value="GBG63930.1"/>
    <property type="molecule type" value="Genomic_DNA"/>
</dbReference>
<keyword evidence="3" id="KW-1185">Reference proteome</keyword>
<evidence type="ECO:0000313" key="2">
    <source>
        <dbReference type="EMBL" id="GBG63930.1"/>
    </source>
</evidence>
<reference evidence="2 3" key="1">
    <citation type="journal article" date="2018" name="Cell">
        <title>The Chara Genome: Secondary Complexity and Implications for Plant Terrestrialization.</title>
        <authorList>
            <person name="Nishiyama T."/>
            <person name="Sakayama H."/>
            <person name="Vries J.D."/>
            <person name="Buschmann H."/>
            <person name="Saint-Marcoux D."/>
            <person name="Ullrich K.K."/>
            <person name="Haas F.B."/>
            <person name="Vanderstraeten L."/>
            <person name="Becker D."/>
            <person name="Lang D."/>
            <person name="Vosolsobe S."/>
            <person name="Rombauts S."/>
            <person name="Wilhelmsson P.K.I."/>
            <person name="Janitza P."/>
            <person name="Kern R."/>
            <person name="Heyl A."/>
            <person name="Rumpler F."/>
            <person name="Villalobos L.I.A.C."/>
            <person name="Clay J.M."/>
            <person name="Skokan R."/>
            <person name="Toyoda A."/>
            <person name="Suzuki Y."/>
            <person name="Kagoshima H."/>
            <person name="Schijlen E."/>
            <person name="Tajeshwar N."/>
            <person name="Catarino B."/>
            <person name="Hetherington A.J."/>
            <person name="Saltykova A."/>
            <person name="Bonnot C."/>
            <person name="Breuninger H."/>
            <person name="Symeonidi A."/>
            <person name="Radhakrishnan G.V."/>
            <person name="Van Nieuwerburgh F."/>
            <person name="Deforce D."/>
            <person name="Chang C."/>
            <person name="Karol K.G."/>
            <person name="Hedrich R."/>
            <person name="Ulvskov P."/>
            <person name="Glockner G."/>
            <person name="Delwiche C.F."/>
            <person name="Petrasek J."/>
            <person name="Van de Peer Y."/>
            <person name="Friml J."/>
            <person name="Beilby M."/>
            <person name="Dolan L."/>
            <person name="Kohara Y."/>
            <person name="Sugano S."/>
            <person name="Fujiyama A."/>
            <person name="Delaux P.-M."/>
            <person name="Quint M."/>
            <person name="TheiBen G."/>
            <person name="Hagemann M."/>
            <person name="Harholt J."/>
            <person name="Dunand C."/>
            <person name="Zachgo S."/>
            <person name="Langdale J."/>
            <person name="Maumus F."/>
            <person name="Straeten D.V.D."/>
            <person name="Gould S.B."/>
            <person name="Rensing S.A."/>
        </authorList>
    </citation>
    <scope>NUCLEOTIDE SEQUENCE [LARGE SCALE GENOMIC DNA]</scope>
    <source>
        <strain evidence="2 3">S276</strain>
    </source>
</reference>
<evidence type="ECO:0000313" key="3">
    <source>
        <dbReference type="Proteomes" id="UP000265515"/>
    </source>
</evidence>
<evidence type="ECO:0000256" key="1">
    <source>
        <dbReference type="SAM" id="MobiDB-lite"/>
    </source>
</evidence>
<feature type="region of interest" description="Disordered" evidence="1">
    <location>
        <begin position="262"/>
        <end position="313"/>
    </location>
</feature>
<feature type="region of interest" description="Disordered" evidence="1">
    <location>
        <begin position="355"/>
        <end position="375"/>
    </location>
</feature>
<organism evidence="2 3">
    <name type="scientific">Chara braunii</name>
    <name type="common">Braun's stonewort</name>
    <dbReference type="NCBI Taxonomy" id="69332"/>
    <lineage>
        <taxon>Eukaryota</taxon>
        <taxon>Viridiplantae</taxon>
        <taxon>Streptophyta</taxon>
        <taxon>Charophyceae</taxon>
        <taxon>Charales</taxon>
        <taxon>Characeae</taxon>
        <taxon>Chara</taxon>
    </lineage>
</organism>
<accession>A0A388K1K3</accession>
<feature type="compositionally biased region" description="Basic and acidic residues" evidence="1">
    <location>
        <begin position="186"/>
        <end position="198"/>
    </location>
</feature>
<gene>
    <name evidence="2" type="ORF">CBR_g39934</name>
</gene>
<feature type="compositionally biased region" description="Acidic residues" evidence="1">
    <location>
        <begin position="115"/>
        <end position="132"/>
    </location>
</feature>
<sequence length="465" mass="49574">MDDLGDLGDFHVPIGRAGMGDRGFFLSHADATSPTTPPSAHDYADGSENSTSGDRGRSMGVWGSDSLPSPPGHAFQPQRVREVADTAIAGSSSSPSSGFCGVGSTAARSDREATAEEEEEEEEEENACDALDESLVGNGRVPRGRLGADENICPTCGTSAGLARIAHKTCDFFRRQYSYETPEQSGRQREGPGAREDGGAAAAAMGGDGEGGGGGGRGGDDESACAAGFGGKCCYGRPSSVRHGRTVLVFRRLCGRVPVHGREAGSDVGNCDPSRSRGDGDREGDCGGIESCRKDRESTPGSGGTRKKKRVGFKEEPGSIWRDECRSRSLREDSTRMRDLAMKLVSSQILSRCQKTEKGERAGGGGEGRSMATDRESNFSSSLWNGSSRWNLRWQKLAVVFCVILGLTITACLFGKLFVAGKKTREEKFQRVCNQHAEILRSEVLHSIQGVKMLVAVIRQFAVNK</sequence>